<evidence type="ECO:0000313" key="2">
    <source>
        <dbReference type="Proteomes" id="UP000177905"/>
    </source>
</evidence>
<dbReference type="Proteomes" id="UP000177905">
    <property type="component" value="Unassembled WGS sequence"/>
</dbReference>
<name>A0A1F4S7I5_UNCSA</name>
<protein>
    <submittedName>
        <fullName evidence="1">Uncharacterized protein</fullName>
    </submittedName>
</protein>
<comment type="caution">
    <text evidence="1">The sequence shown here is derived from an EMBL/GenBank/DDBJ whole genome shotgun (WGS) entry which is preliminary data.</text>
</comment>
<dbReference type="AlphaFoldDB" id="A0A1F4S7I5"/>
<sequence>MSILLGESLRIAGRINMRNLSFSQLRRQPVLDMKVSELGVIRKFRGKELQTFLMNLVRFSTRSEVRKFASHALHEECDADIFTYLSRVLNDPPKEGDRVPILSHAKLKRMLRE</sequence>
<proteinExistence type="predicted"/>
<organism evidence="1 2">
    <name type="scientific">candidate division WOR-1 bacterium RIFOXYB2_FULL_36_35</name>
    <dbReference type="NCBI Taxonomy" id="1802578"/>
    <lineage>
        <taxon>Bacteria</taxon>
        <taxon>Bacillati</taxon>
        <taxon>Saganbacteria</taxon>
    </lineage>
</organism>
<dbReference type="EMBL" id="MEUA01000009">
    <property type="protein sequence ID" value="OGC16415.1"/>
    <property type="molecule type" value="Genomic_DNA"/>
</dbReference>
<reference evidence="1 2" key="1">
    <citation type="journal article" date="2016" name="Nat. Commun.">
        <title>Thousands of microbial genomes shed light on interconnected biogeochemical processes in an aquifer system.</title>
        <authorList>
            <person name="Anantharaman K."/>
            <person name="Brown C.T."/>
            <person name="Hug L.A."/>
            <person name="Sharon I."/>
            <person name="Castelle C.J."/>
            <person name="Probst A.J."/>
            <person name="Thomas B.C."/>
            <person name="Singh A."/>
            <person name="Wilkins M.J."/>
            <person name="Karaoz U."/>
            <person name="Brodie E.L."/>
            <person name="Williams K.H."/>
            <person name="Hubbard S.S."/>
            <person name="Banfield J.F."/>
        </authorList>
    </citation>
    <scope>NUCLEOTIDE SEQUENCE [LARGE SCALE GENOMIC DNA]</scope>
</reference>
<evidence type="ECO:0000313" key="1">
    <source>
        <dbReference type="EMBL" id="OGC16415.1"/>
    </source>
</evidence>
<accession>A0A1F4S7I5</accession>
<gene>
    <name evidence="1" type="ORF">A2290_02180</name>
</gene>